<sequence length="936" mass="105942">MLFDDSTVTWKWKWRMRNWHKESNDWATGAVEVLVDPLSTRRMRPQITLLSTFQANIAATHSKESPPDFIDPLGATRDEQPEPNVARVDPCSLRVEKIEPTLRNTLATEEEEHLPKETLLAGFEPWSAKRKKILSEFTTNEKLSITSSFLPNGVPLNTKILIADRAAHRLEQLDDSSGLKKLADLTQEEYVRSVNELRKKLLTAWANERKVESVQIVVELSRILSSTAAPHFYPSQFVLVTDILDIFGDLVYERLLSKATKERADAALGPLPKHFTHNDVPLTTRETAKNWFCKIGDILELLPRFYVETSIIGCIVFLDADSLCANLHRLSGMPLSIQHPLIASYARAYLCRVAMRLTPANRAPHWKCLNDWLQSFDTQPTSLLLPAMEWVLQCVSYNALTYDDLLPLWEYARMPQKRAIILRPFLRALPTSYLCEHAIEVCKVVTSGEEVTAQELCVFGEQLLKGETPGEARRPLLRSVWRRISKLATLRGYMQCSVIWIEFAARYFSLSELSVMLDCIVKKLLPDRKYENFYDALLSIVEKLVNDRMDMAELFATEQFPTLIDLFRGDASSVRCAIVVLSAFVRLHPMRCSKNFQLANQVLRLCKVLHDSLNATSTESDVQMASLLIERSLDRFDVECDPERALDFFVDCRAALGNIDSVVAWVVSRVCALGYSVIRRGAASRTAASFLRACIANAFITIASLSSPLHKVQLYIEVGLIALLVNSLHQVDAIVKCCIELLATSHEVAASDYRYAASSLLAFMLFVPDSPSKAPLYMFDAFMNAIARYPWKSGHTERGRLFIDCLRYLSAMGQSDLPYHVGYAQSNDTLYGSSVEFLEVLKEKAEVIAGQLEELYNQDATKSAVLAIELLETAVTLGDVQALGSLIIELYTRCVLSGEMRERRRYIREEVERRAIKCQAIQAIHQTLCKLERRCK</sequence>
<evidence type="ECO:0000256" key="1">
    <source>
        <dbReference type="ARBA" id="ARBA00004177"/>
    </source>
</evidence>
<protein>
    <submittedName>
        <fullName evidence="7">RNA polymerase II-associated protein 1 C-terminal domain-containing protein</fullName>
    </submittedName>
</protein>
<dbReference type="GO" id="GO:0015031">
    <property type="term" value="P:protein transport"/>
    <property type="evidence" value="ECO:0007669"/>
    <property type="project" value="UniProtKB-KW"/>
</dbReference>
<dbReference type="GO" id="GO:0005768">
    <property type="term" value="C:endosome"/>
    <property type="evidence" value="ECO:0007669"/>
    <property type="project" value="UniProtKB-SubCell"/>
</dbReference>
<dbReference type="AlphaFoldDB" id="A0A915C4Y4"/>
<proteinExistence type="inferred from homology"/>
<dbReference type="PANTHER" id="PTHR13673">
    <property type="entry name" value="ESOPHAGEAL CANCER ASSOCIATED PROTEIN"/>
    <property type="match status" value="1"/>
</dbReference>
<dbReference type="WBParaSite" id="PgR087_g026_t01">
    <property type="protein sequence ID" value="PgR087_g026_t01"/>
    <property type="gene ID" value="PgR087_g026"/>
</dbReference>
<accession>A0A915C4Y4</accession>
<dbReference type="InterPro" id="IPR029705">
    <property type="entry name" value="VPS35L"/>
</dbReference>
<dbReference type="GO" id="GO:0032456">
    <property type="term" value="P:endocytic recycling"/>
    <property type="evidence" value="ECO:0007669"/>
    <property type="project" value="InterPro"/>
</dbReference>
<evidence type="ECO:0000256" key="2">
    <source>
        <dbReference type="ARBA" id="ARBA00010704"/>
    </source>
</evidence>
<keyword evidence="3" id="KW-0813">Transport</keyword>
<dbReference type="PANTHER" id="PTHR13673:SF0">
    <property type="entry name" value="VPS35 ENDOSOMAL PROTEIN-SORTING FACTOR-LIKE"/>
    <property type="match status" value="1"/>
</dbReference>
<comment type="subcellular location">
    <subcellularLocation>
        <location evidence="1">Endosome</location>
    </subcellularLocation>
</comment>
<name>A0A915C4Y4_PARUN</name>
<keyword evidence="5" id="KW-0653">Protein transport</keyword>
<organism evidence="6 7">
    <name type="scientific">Parascaris univalens</name>
    <name type="common">Nematode worm</name>
    <dbReference type="NCBI Taxonomy" id="6257"/>
    <lineage>
        <taxon>Eukaryota</taxon>
        <taxon>Metazoa</taxon>
        <taxon>Ecdysozoa</taxon>
        <taxon>Nematoda</taxon>
        <taxon>Chromadorea</taxon>
        <taxon>Rhabditida</taxon>
        <taxon>Spirurina</taxon>
        <taxon>Ascaridomorpha</taxon>
        <taxon>Ascaridoidea</taxon>
        <taxon>Ascarididae</taxon>
        <taxon>Parascaris</taxon>
    </lineage>
</organism>
<evidence type="ECO:0000313" key="6">
    <source>
        <dbReference type="Proteomes" id="UP000887569"/>
    </source>
</evidence>
<evidence type="ECO:0000313" key="7">
    <source>
        <dbReference type="WBParaSite" id="PgR087_g026_t01"/>
    </source>
</evidence>
<comment type="similarity">
    <text evidence="2">Belongs to the VPS35L family.</text>
</comment>
<keyword evidence="6" id="KW-1185">Reference proteome</keyword>
<dbReference type="Proteomes" id="UP000887569">
    <property type="component" value="Unplaced"/>
</dbReference>
<reference evidence="7" key="1">
    <citation type="submission" date="2022-11" db="UniProtKB">
        <authorList>
            <consortium name="WormBaseParasite"/>
        </authorList>
    </citation>
    <scope>IDENTIFICATION</scope>
</reference>
<keyword evidence="4" id="KW-0967">Endosome</keyword>
<evidence type="ECO:0000256" key="3">
    <source>
        <dbReference type="ARBA" id="ARBA00022448"/>
    </source>
</evidence>
<evidence type="ECO:0000256" key="4">
    <source>
        <dbReference type="ARBA" id="ARBA00022753"/>
    </source>
</evidence>
<evidence type="ECO:0000256" key="5">
    <source>
        <dbReference type="ARBA" id="ARBA00022927"/>
    </source>
</evidence>